<dbReference type="Proteomes" id="UP001150238">
    <property type="component" value="Unassembled WGS sequence"/>
</dbReference>
<evidence type="ECO:0000313" key="1">
    <source>
        <dbReference type="EMBL" id="KAJ4463682.1"/>
    </source>
</evidence>
<organism evidence="1 2">
    <name type="scientific">Lentinula lateritia</name>
    <dbReference type="NCBI Taxonomy" id="40482"/>
    <lineage>
        <taxon>Eukaryota</taxon>
        <taxon>Fungi</taxon>
        <taxon>Dikarya</taxon>
        <taxon>Basidiomycota</taxon>
        <taxon>Agaricomycotina</taxon>
        <taxon>Agaricomycetes</taxon>
        <taxon>Agaricomycetidae</taxon>
        <taxon>Agaricales</taxon>
        <taxon>Marasmiineae</taxon>
        <taxon>Omphalotaceae</taxon>
        <taxon>Lentinula</taxon>
    </lineage>
</organism>
<dbReference type="AlphaFoldDB" id="A0A9W8ZQJ2"/>
<reference evidence="1" key="1">
    <citation type="submission" date="2022-08" db="EMBL/GenBank/DDBJ databases">
        <authorList>
            <consortium name="DOE Joint Genome Institute"/>
            <person name="Min B."/>
            <person name="Riley R."/>
            <person name="Sierra-Patev S."/>
            <person name="Naranjo-Ortiz M."/>
            <person name="Looney B."/>
            <person name="Konkel Z."/>
            <person name="Slot J.C."/>
            <person name="Sakamoto Y."/>
            <person name="Steenwyk J.L."/>
            <person name="Rokas A."/>
            <person name="Carro J."/>
            <person name="Camarero S."/>
            <person name="Ferreira P."/>
            <person name="Molpeceres G."/>
            <person name="Ruiz-Duenas F.J."/>
            <person name="Serrano A."/>
            <person name="Henrissat B."/>
            <person name="Drula E."/>
            <person name="Hughes K.W."/>
            <person name="Mata J.L."/>
            <person name="Ishikawa N.K."/>
            <person name="Vargas-Isla R."/>
            <person name="Ushijima S."/>
            <person name="Smith C.A."/>
            <person name="Ahrendt S."/>
            <person name="Andreopoulos W."/>
            <person name="He G."/>
            <person name="Labutti K."/>
            <person name="Lipzen A."/>
            <person name="Ng V."/>
            <person name="Sandor L."/>
            <person name="Barry K."/>
            <person name="Martinez A.T."/>
            <person name="Xiao Y."/>
            <person name="Gibbons J.G."/>
            <person name="Terashima K."/>
            <person name="Hibbett D.S."/>
            <person name="Grigoriev I.V."/>
        </authorList>
    </citation>
    <scope>NUCLEOTIDE SEQUENCE</scope>
    <source>
        <strain evidence="1">Sp2 HRB7682 ss15</strain>
    </source>
</reference>
<gene>
    <name evidence="1" type="ORF">C8J55DRAFT_483383</name>
</gene>
<sequence>MSTKAFNHSLPVETSEAIMDCLPVSDLLTLSKSCKQTRTDVTKYKERVFSIQHAYRNFFNIEEIAQFQKLQSAIGLLVSGSIVLEFFNRERYNGDLDAFCNIRYCAIAGEWLTSHGYSFQPKQNQPLDFNDSFSQISNNNQTRLTTTDEDLENYDSNTVAGVWDFMRNTSKIQLIATCGAPLECIFSFHSTCVMNVFTHRAAYCFFSKLTLEDKVTMLIDLQAPLTEREMYPIRKYEDRGFTIMHRPTFRLICDPSSSLSVLTARYIGDKHCCRVPFHQYDNYTPDIDFLELNSWAMAYTPNYNTIHITVLDIPGAVVDCVFGPKNFAQIRTQLSAIESLIKTGALRYERISTMEKKQTLI</sequence>
<reference evidence="1" key="2">
    <citation type="journal article" date="2023" name="Proc. Natl. Acad. Sci. U.S.A.">
        <title>A global phylogenomic analysis of the shiitake genus Lentinula.</title>
        <authorList>
            <person name="Sierra-Patev S."/>
            <person name="Min B."/>
            <person name="Naranjo-Ortiz M."/>
            <person name="Looney B."/>
            <person name="Konkel Z."/>
            <person name="Slot J.C."/>
            <person name="Sakamoto Y."/>
            <person name="Steenwyk J.L."/>
            <person name="Rokas A."/>
            <person name="Carro J."/>
            <person name="Camarero S."/>
            <person name="Ferreira P."/>
            <person name="Molpeceres G."/>
            <person name="Ruiz-Duenas F.J."/>
            <person name="Serrano A."/>
            <person name="Henrissat B."/>
            <person name="Drula E."/>
            <person name="Hughes K.W."/>
            <person name="Mata J.L."/>
            <person name="Ishikawa N.K."/>
            <person name="Vargas-Isla R."/>
            <person name="Ushijima S."/>
            <person name="Smith C.A."/>
            <person name="Donoghue J."/>
            <person name="Ahrendt S."/>
            <person name="Andreopoulos W."/>
            <person name="He G."/>
            <person name="LaButti K."/>
            <person name="Lipzen A."/>
            <person name="Ng V."/>
            <person name="Riley R."/>
            <person name="Sandor L."/>
            <person name="Barry K."/>
            <person name="Martinez A.T."/>
            <person name="Xiao Y."/>
            <person name="Gibbons J.G."/>
            <person name="Terashima K."/>
            <person name="Grigoriev I.V."/>
            <person name="Hibbett D."/>
        </authorList>
    </citation>
    <scope>NUCLEOTIDE SEQUENCE</scope>
    <source>
        <strain evidence="1">Sp2 HRB7682 ss15</strain>
    </source>
</reference>
<accession>A0A9W8ZQJ2</accession>
<proteinExistence type="predicted"/>
<protein>
    <recommendedName>
        <fullName evidence="3">F-box domain-containing protein</fullName>
    </recommendedName>
</protein>
<evidence type="ECO:0008006" key="3">
    <source>
        <dbReference type="Google" id="ProtNLM"/>
    </source>
</evidence>
<name>A0A9W8ZQJ2_9AGAR</name>
<evidence type="ECO:0000313" key="2">
    <source>
        <dbReference type="Proteomes" id="UP001150238"/>
    </source>
</evidence>
<comment type="caution">
    <text evidence="1">The sequence shown here is derived from an EMBL/GenBank/DDBJ whole genome shotgun (WGS) entry which is preliminary data.</text>
</comment>
<dbReference type="EMBL" id="JANVFS010000068">
    <property type="protein sequence ID" value="KAJ4463682.1"/>
    <property type="molecule type" value="Genomic_DNA"/>
</dbReference>